<keyword evidence="3 4" id="KW-0326">Glycosidase</keyword>
<evidence type="ECO:0000259" key="6">
    <source>
        <dbReference type="Pfam" id="PF00251"/>
    </source>
</evidence>
<evidence type="ECO:0000256" key="1">
    <source>
        <dbReference type="ARBA" id="ARBA00009902"/>
    </source>
</evidence>
<dbReference type="InterPro" id="IPR001362">
    <property type="entry name" value="Glyco_hydro_32"/>
</dbReference>
<reference evidence="9" key="1">
    <citation type="journal article" date="2019" name="Int. J. Syst. Evol. Microbiol.">
        <title>The Global Catalogue of Microorganisms (GCM) 10K type strain sequencing project: providing services to taxonomists for standard genome sequencing and annotation.</title>
        <authorList>
            <consortium name="The Broad Institute Genomics Platform"/>
            <consortium name="The Broad Institute Genome Sequencing Center for Infectious Disease"/>
            <person name="Wu L."/>
            <person name="Ma J."/>
        </authorList>
    </citation>
    <scope>NUCLEOTIDE SEQUENCE [LARGE SCALE GENOMIC DNA]</scope>
    <source>
        <strain evidence="9">KCTC 52232</strain>
    </source>
</reference>
<dbReference type="SUPFAM" id="SSF49899">
    <property type="entry name" value="Concanavalin A-like lectins/glucanases"/>
    <property type="match status" value="1"/>
</dbReference>
<dbReference type="GO" id="GO:0016787">
    <property type="term" value="F:hydrolase activity"/>
    <property type="evidence" value="ECO:0007669"/>
    <property type="project" value="UniProtKB-KW"/>
</dbReference>
<gene>
    <name evidence="8" type="ORF">ACFSYC_12865</name>
</gene>
<proteinExistence type="inferred from homology"/>
<dbReference type="Pfam" id="PF08244">
    <property type="entry name" value="Glyco_hydro_32C"/>
    <property type="match status" value="1"/>
</dbReference>
<sequence length="513" mass="57881">MLKIMLNKSLVAGLLLLPAATVFGQKKDIPTPQWRPRYHFTPEKNWMNDPSGLFYLNGEYHLYYQHNPLENVWGHMSWGHAVSRDLIGWKHLQVAIPEIETKDTTTWIFSGSAVIDKNNTSGFGTKKDPAIVAIFTANQPKQKKESQYIAYSNDGGLSYTQYQGNPVIDINKKDFRDPAVFWHDDTKQWVMTVAMVDEHQVRIYGSKDLKKWDVLSDFGPAGYTRYGWECPSLLPINVEGGSKVKWVMLVSSGSERGPLMQYFIGDFDGISFKDDNEGKKVRVLNYGDAYYAAIEWRDAPQNKKILLGWLQNGARETFPWKGQMSIPHDLSLKAIEDGLVLIQSPSSVVAKVLSGYALEKSLLEKNLVINDTRINLNKERPFTGNSYWLEAEFNLGDAKKVGFNLVENPDVTKNVMVGYDAVNQRLYIDGSTGEVNNKSRRNQMLLAPMKPINGVIKLQVLVDNSSLEVFGNGGEKVISTMIYPDANATNLSVFAEGKGVLKYLKIWDFKQGK</sequence>
<dbReference type="InterPro" id="IPR023296">
    <property type="entry name" value="Glyco_hydro_beta-prop_sf"/>
</dbReference>
<protein>
    <submittedName>
        <fullName evidence="8">Glycoside hydrolase family 32 protein</fullName>
    </submittedName>
</protein>
<dbReference type="RefSeq" id="WP_377128171.1">
    <property type="nucleotide sequence ID" value="NZ_JBHUON010000015.1"/>
</dbReference>
<dbReference type="EMBL" id="JBHUON010000015">
    <property type="protein sequence ID" value="MFD2865585.1"/>
    <property type="molecule type" value="Genomic_DNA"/>
</dbReference>
<dbReference type="CDD" id="cd18622">
    <property type="entry name" value="GH32_Inu-like"/>
    <property type="match status" value="1"/>
</dbReference>
<dbReference type="Gene3D" id="2.115.10.20">
    <property type="entry name" value="Glycosyl hydrolase domain, family 43"/>
    <property type="match status" value="1"/>
</dbReference>
<comment type="caution">
    <text evidence="8">The sequence shown here is derived from an EMBL/GenBank/DDBJ whole genome shotgun (WGS) entry which is preliminary data.</text>
</comment>
<feature type="signal peptide" evidence="5">
    <location>
        <begin position="1"/>
        <end position="24"/>
    </location>
</feature>
<evidence type="ECO:0000256" key="3">
    <source>
        <dbReference type="ARBA" id="ARBA00023295"/>
    </source>
</evidence>
<accession>A0ABW5XP93</accession>
<dbReference type="InterPro" id="IPR013320">
    <property type="entry name" value="ConA-like_dom_sf"/>
</dbReference>
<evidence type="ECO:0000256" key="5">
    <source>
        <dbReference type="SAM" id="SignalP"/>
    </source>
</evidence>
<dbReference type="PANTHER" id="PTHR42800">
    <property type="entry name" value="EXOINULINASE INUD (AFU_ORTHOLOGUE AFUA_5G00480)"/>
    <property type="match status" value="1"/>
</dbReference>
<dbReference type="InterPro" id="IPR013148">
    <property type="entry name" value="Glyco_hydro_32_N"/>
</dbReference>
<keyword evidence="9" id="KW-1185">Reference proteome</keyword>
<keyword evidence="2 4" id="KW-0378">Hydrolase</keyword>
<dbReference type="SMART" id="SM00640">
    <property type="entry name" value="Glyco_32"/>
    <property type="match status" value="1"/>
</dbReference>
<dbReference type="Proteomes" id="UP001597601">
    <property type="component" value="Unassembled WGS sequence"/>
</dbReference>
<evidence type="ECO:0000259" key="7">
    <source>
        <dbReference type="Pfam" id="PF08244"/>
    </source>
</evidence>
<comment type="similarity">
    <text evidence="1 4">Belongs to the glycosyl hydrolase 32 family.</text>
</comment>
<keyword evidence="5" id="KW-0732">Signal</keyword>
<name>A0ABW5XP93_9SPHI</name>
<evidence type="ECO:0000313" key="9">
    <source>
        <dbReference type="Proteomes" id="UP001597601"/>
    </source>
</evidence>
<feature type="domain" description="Glycosyl hydrolase family 32 C-terminal" evidence="7">
    <location>
        <begin position="371"/>
        <end position="508"/>
    </location>
</feature>
<feature type="chain" id="PRO_5045851915" evidence="5">
    <location>
        <begin position="25"/>
        <end position="513"/>
    </location>
</feature>
<dbReference type="InterPro" id="IPR013189">
    <property type="entry name" value="Glyco_hydro_32_C"/>
</dbReference>
<evidence type="ECO:0000256" key="4">
    <source>
        <dbReference type="RuleBase" id="RU362110"/>
    </source>
</evidence>
<evidence type="ECO:0000256" key="2">
    <source>
        <dbReference type="ARBA" id="ARBA00022801"/>
    </source>
</evidence>
<dbReference type="SUPFAM" id="SSF75005">
    <property type="entry name" value="Arabinanase/levansucrase/invertase"/>
    <property type="match status" value="1"/>
</dbReference>
<dbReference type="Pfam" id="PF00251">
    <property type="entry name" value="Glyco_hydro_32N"/>
    <property type="match status" value="1"/>
</dbReference>
<dbReference type="Gene3D" id="2.60.120.560">
    <property type="entry name" value="Exo-inulinase, domain 1"/>
    <property type="match status" value="1"/>
</dbReference>
<evidence type="ECO:0000313" key="8">
    <source>
        <dbReference type="EMBL" id="MFD2865585.1"/>
    </source>
</evidence>
<dbReference type="PANTHER" id="PTHR42800:SF3">
    <property type="entry name" value="GLYCOSYL HYDROLASE FAMILY 32 N-TERMINAL DOMAIN-CONTAINING PROTEIN"/>
    <property type="match status" value="1"/>
</dbReference>
<organism evidence="8 9">
    <name type="scientific">Mucilaginibacter antarcticus</name>
    <dbReference type="NCBI Taxonomy" id="1855725"/>
    <lineage>
        <taxon>Bacteria</taxon>
        <taxon>Pseudomonadati</taxon>
        <taxon>Bacteroidota</taxon>
        <taxon>Sphingobacteriia</taxon>
        <taxon>Sphingobacteriales</taxon>
        <taxon>Sphingobacteriaceae</taxon>
        <taxon>Mucilaginibacter</taxon>
    </lineage>
</organism>
<feature type="domain" description="Glycosyl hydrolase family 32 N-terminal" evidence="6">
    <location>
        <begin position="39"/>
        <end position="345"/>
    </location>
</feature>